<accession>A0AAG5DL97</accession>
<keyword evidence="2" id="KW-1185">Reference proteome</keyword>
<evidence type="ECO:0000313" key="2">
    <source>
        <dbReference type="Proteomes" id="UP000075880"/>
    </source>
</evidence>
<sequence>IGYTFGSLNTITSDRQVLTVAVDADSQLSLDLAARALTGGGTGAALSALLGVFFASPVTGGRVASSSSSARASQIRLISTTFAAGHRLVVTFRQRRRQHAGADALDALKVGHLSGRRLRVDRVRDAHVRPDNQIDPDVPAAAQLHVELLLVERVLRAEEVEELEHVLHLAVAVDLLVAGLDLLLQILLLNRIYHRFRYEIAEAHLLLDVVEMLLPVVRGIASVFVVVPDAEAAQLHRNLRIDVRHVRLDVVLLDLIEVEVARCTVLLVQLLQVLRDVADAQLRLPHAIAVPNRHRVARLLLQALRDRALVHVRAVRIAAARVEDVGHHLQHRRVRWHPEDLFGKHVAQPEGIALRIRFLPRRHVLHDLMDDLPDIVRLIEAYRPEAMIGQIDVQRIMARVLWCCKENTKKGGKII</sequence>
<organism evidence="1 2">
    <name type="scientific">Anopheles atroparvus</name>
    <name type="common">European mosquito</name>
    <dbReference type="NCBI Taxonomy" id="41427"/>
    <lineage>
        <taxon>Eukaryota</taxon>
        <taxon>Metazoa</taxon>
        <taxon>Ecdysozoa</taxon>
        <taxon>Arthropoda</taxon>
        <taxon>Hexapoda</taxon>
        <taxon>Insecta</taxon>
        <taxon>Pterygota</taxon>
        <taxon>Neoptera</taxon>
        <taxon>Endopterygota</taxon>
        <taxon>Diptera</taxon>
        <taxon>Nematocera</taxon>
        <taxon>Culicoidea</taxon>
        <taxon>Culicidae</taxon>
        <taxon>Anophelinae</taxon>
        <taxon>Anopheles</taxon>
    </lineage>
</organism>
<proteinExistence type="predicted"/>
<dbReference type="AlphaFoldDB" id="A0AAG5DL97"/>
<evidence type="ECO:0000313" key="1">
    <source>
        <dbReference type="EnsemblMetazoa" id="ENSAATROPP012087"/>
    </source>
</evidence>
<reference evidence="1" key="1">
    <citation type="submission" date="2024-04" db="UniProtKB">
        <authorList>
            <consortium name="EnsemblMetazoa"/>
        </authorList>
    </citation>
    <scope>IDENTIFICATION</scope>
    <source>
        <strain evidence="1">EBRO</strain>
    </source>
</reference>
<dbReference type="EnsemblMetazoa" id="ENSAATROPT013296">
    <property type="protein sequence ID" value="ENSAATROPP012087"/>
    <property type="gene ID" value="ENSAATROPG010819"/>
</dbReference>
<name>A0AAG5DL97_ANOAO</name>
<dbReference type="Proteomes" id="UP000075880">
    <property type="component" value="Unassembled WGS sequence"/>
</dbReference>
<protein>
    <submittedName>
        <fullName evidence="1">Uncharacterized protein</fullName>
    </submittedName>
</protein>